<accession>A0A562WT34</accession>
<feature type="transmembrane region" description="Helical" evidence="6">
    <location>
        <begin position="413"/>
        <end position="432"/>
    </location>
</feature>
<evidence type="ECO:0000313" key="7">
    <source>
        <dbReference type="EMBL" id="TWJ32604.1"/>
    </source>
</evidence>
<keyword evidence="2" id="KW-1003">Cell membrane</keyword>
<dbReference type="InterPro" id="IPR050833">
    <property type="entry name" value="Poly_Biosynth_Transport"/>
</dbReference>
<dbReference type="AlphaFoldDB" id="A0A562WT34"/>
<evidence type="ECO:0000256" key="2">
    <source>
        <dbReference type="ARBA" id="ARBA00022475"/>
    </source>
</evidence>
<comment type="caution">
    <text evidence="7">The sequence shown here is derived from an EMBL/GenBank/DDBJ whole genome shotgun (WGS) entry which is preliminary data.</text>
</comment>
<organism evidence="7 8">
    <name type="scientific">Geobacter argillaceus</name>
    <dbReference type="NCBI Taxonomy" id="345631"/>
    <lineage>
        <taxon>Bacteria</taxon>
        <taxon>Pseudomonadati</taxon>
        <taxon>Thermodesulfobacteriota</taxon>
        <taxon>Desulfuromonadia</taxon>
        <taxon>Geobacterales</taxon>
        <taxon>Geobacteraceae</taxon>
        <taxon>Geobacter</taxon>
    </lineage>
</organism>
<name>A0A562WT34_9BACT</name>
<feature type="transmembrane region" description="Helical" evidence="6">
    <location>
        <begin position="285"/>
        <end position="306"/>
    </location>
</feature>
<gene>
    <name evidence="7" type="ORF">JN12_01046</name>
</gene>
<dbReference type="OrthoDB" id="103403at2"/>
<evidence type="ECO:0000256" key="6">
    <source>
        <dbReference type="SAM" id="Phobius"/>
    </source>
</evidence>
<protein>
    <submittedName>
        <fullName evidence="7">O-antigen/teichoic acid export membrane protein</fullName>
    </submittedName>
</protein>
<dbReference type="EMBL" id="VLLN01000004">
    <property type="protein sequence ID" value="TWJ32604.1"/>
    <property type="molecule type" value="Genomic_DNA"/>
</dbReference>
<dbReference type="PANTHER" id="PTHR30250:SF31">
    <property type="entry name" value="INNER MEMBRANE PROTEIN YGHQ"/>
    <property type="match status" value="1"/>
</dbReference>
<feature type="transmembrane region" description="Helical" evidence="6">
    <location>
        <begin position="438"/>
        <end position="457"/>
    </location>
</feature>
<evidence type="ECO:0000256" key="4">
    <source>
        <dbReference type="ARBA" id="ARBA00022989"/>
    </source>
</evidence>
<feature type="transmembrane region" description="Helical" evidence="6">
    <location>
        <begin position="108"/>
        <end position="131"/>
    </location>
</feature>
<keyword evidence="3 6" id="KW-0812">Transmembrane</keyword>
<proteinExistence type="predicted"/>
<dbReference type="InterPro" id="IPR002797">
    <property type="entry name" value="Polysacc_synth"/>
</dbReference>
<dbReference type="GO" id="GO:0005886">
    <property type="term" value="C:plasma membrane"/>
    <property type="evidence" value="ECO:0007669"/>
    <property type="project" value="UniProtKB-SubCell"/>
</dbReference>
<feature type="transmembrane region" description="Helical" evidence="6">
    <location>
        <begin position="75"/>
        <end position="102"/>
    </location>
</feature>
<dbReference type="RefSeq" id="WP_145019218.1">
    <property type="nucleotide sequence ID" value="NZ_VLLN01000004.1"/>
</dbReference>
<feature type="transmembrane region" description="Helical" evidence="6">
    <location>
        <begin position="12"/>
        <end position="30"/>
    </location>
</feature>
<keyword evidence="8" id="KW-1185">Reference proteome</keyword>
<feature type="transmembrane region" description="Helical" evidence="6">
    <location>
        <begin position="164"/>
        <end position="187"/>
    </location>
</feature>
<reference evidence="7 8" key="1">
    <citation type="submission" date="2019-07" db="EMBL/GenBank/DDBJ databases">
        <title>Genomic Encyclopedia of Archaeal and Bacterial Type Strains, Phase II (KMG-II): from individual species to whole genera.</title>
        <authorList>
            <person name="Goeker M."/>
        </authorList>
    </citation>
    <scope>NUCLEOTIDE SEQUENCE [LARGE SCALE GENOMIC DNA]</scope>
    <source>
        <strain evidence="7 8">ATCC BAA-1139</strain>
    </source>
</reference>
<keyword evidence="4 6" id="KW-1133">Transmembrane helix</keyword>
<dbReference type="Pfam" id="PF01943">
    <property type="entry name" value="Polysacc_synt"/>
    <property type="match status" value="1"/>
</dbReference>
<keyword evidence="5 6" id="KW-0472">Membrane</keyword>
<evidence type="ECO:0000256" key="5">
    <source>
        <dbReference type="ARBA" id="ARBA00023136"/>
    </source>
</evidence>
<comment type="subcellular location">
    <subcellularLocation>
        <location evidence="1">Cell membrane</location>
        <topology evidence="1">Multi-pass membrane protein</topology>
    </subcellularLocation>
</comment>
<evidence type="ECO:0000256" key="3">
    <source>
        <dbReference type="ARBA" id="ARBA00022692"/>
    </source>
</evidence>
<feature type="transmembrane region" description="Helical" evidence="6">
    <location>
        <begin position="138"/>
        <end position="158"/>
    </location>
</feature>
<dbReference type="Proteomes" id="UP000319449">
    <property type="component" value="Unassembled WGS sequence"/>
</dbReference>
<feature type="transmembrane region" description="Helical" evidence="6">
    <location>
        <begin position="383"/>
        <end position="401"/>
    </location>
</feature>
<sequence>MLISKRLTFRAVAEMAGLVIGALSVIYISRVVGPEYLGFSATTSAALLLVSRLADGGLTSLASQRLARDDEKLDALLAVTILPKIAASAILIMATLLVTYLLPLDPRLKYFIAVSVFLVFFEACTPAWVFVAMGRINAASAIRIGQSFLYAASLLIFIHKPEDWRYLPFLTLFNSFINLAMATAFLWHFKLYSFDRALFKHQYVRKVKAFYREAGHFLKAELSVYVYTTSDRLILYYFTNAHTVGIYEAAYKVINPFYSINSVITPTMFRELAQSFKQGKLYPVMAKYVFTMSIFTIPLGFFLLFFSRDVVSLLYGTKFLGSVDPLRILGFVITFGFTSGIIVQPFAVWNMSREYGTSIFWGNVLNTILNFSLIPFFGAVGAALATLAAKVIVTVVGYNYFKKAVDYPIVKDFYYFFSASIIPTVIVATLASFALNRYVLMITYGIIYSIIVAFAYYKYFRFNQRPTAG</sequence>
<dbReference type="PANTHER" id="PTHR30250">
    <property type="entry name" value="PST FAMILY PREDICTED COLANIC ACID TRANSPORTER"/>
    <property type="match status" value="1"/>
</dbReference>
<evidence type="ECO:0000313" key="8">
    <source>
        <dbReference type="Proteomes" id="UP000319449"/>
    </source>
</evidence>
<evidence type="ECO:0000256" key="1">
    <source>
        <dbReference type="ARBA" id="ARBA00004651"/>
    </source>
</evidence>
<feature type="transmembrane region" description="Helical" evidence="6">
    <location>
        <begin position="326"/>
        <end position="347"/>
    </location>
</feature>